<evidence type="ECO:0000256" key="1">
    <source>
        <dbReference type="SAM" id="Coils"/>
    </source>
</evidence>
<feature type="compositionally biased region" description="Polar residues" evidence="2">
    <location>
        <begin position="463"/>
        <end position="474"/>
    </location>
</feature>
<accession>A0A4R0RNB2</accession>
<keyword evidence="5" id="KW-1185">Reference proteome</keyword>
<dbReference type="InterPro" id="IPR003103">
    <property type="entry name" value="BAG_domain"/>
</dbReference>
<feature type="coiled-coil region" evidence="1">
    <location>
        <begin position="105"/>
        <end position="144"/>
    </location>
</feature>
<feature type="region of interest" description="Disordered" evidence="2">
    <location>
        <begin position="430"/>
        <end position="480"/>
    </location>
</feature>
<feature type="region of interest" description="Disordered" evidence="2">
    <location>
        <begin position="495"/>
        <end position="536"/>
    </location>
</feature>
<dbReference type="STRING" id="92696.A0A4R0RNB2"/>
<dbReference type="Gene3D" id="1.20.58.120">
    <property type="entry name" value="BAG domain"/>
    <property type="match status" value="1"/>
</dbReference>
<protein>
    <recommendedName>
        <fullName evidence="3">BAG domain-containing protein</fullName>
    </recommendedName>
</protein>
<feature type="compositionally biased region" description="Low complexity" evidence="2">
    <location>
        <begin position="202"/>
        <end position="219"/>
    </location>
</feature>
<keyword evidence="1" id="KW-0175">Coiled coil</keyword>
<dbReference type="AlphaFoldDB" id="A0A4R0RNB2"/>
<evidence type="ECO:0000256" key="2">
    <source>
        <dbReference type="SAM" id="MobiDB-lite"/>
    </source>
</evidence>
<dbReference type="Proteomes" id="UP000292702">
    <property type="component" value="Unassembled WGS sequence"/>
</dbReference>
<feature type="domain" description="BAG" evidence="3">
    <location>
        <begin position="352"/>
        <end position="393"/>
    </location>
</feature>
<evidence type="ECO:0000259" key="3">
    <source>
        <dbReference type="Pfam" id="PF02179"/>
    </source>
</evidence>
<dbReference type="InterPro" id="IPR036533">
    <property type="entry name" value="BAG_dom_sf"/>
</dbReference>
<comment type="caution">
    <text evidence="4">The sequence shown here is derived from an EMBL/GenBank/DDBJ whole genome shotgun (WGS) entry which is preliminary data.</text>
</comment>
<gene>
    <name evidence="4" type="ORF">EIP91_010468</name>
</gene>
<feature type="region of interest" description="Disordered" evidence="2">
    <location>
        <begin position="177"/>
        <end position="247"/>
    </location>
</feature>
<name>A0A4R0RNB2_9APHY</name>
<evidence type="ECO:0000313" key="5">
    <source>
        <dbReference type="Proteomes" id="UP000292702"/>
    </source>
</evidence>
<dbReference type="EMBL" id="RWJN01000063">
    <property type="protein sequence ID" value="TCD68543.1"/>
    <property type="molecule type" value="Genomic_DNA"/>
</dbReference>
<dbReference type="OrthoDB" id="333905at2759"/>
<dbReference type="SUPFAM" id="SSF63491">
    <property type="entry name" value="BAG domain"/>
    <property type="match status" value="1"/>
</dbReference>
<dbReference type="GO" id="GO:0051087">
    <property type="term" value="F:protein-folding chaperone binding"/>
    <property type="evidence" value="ECO:0007669"/>
    <property type="project" value="InterPro"/>
</dbReference>
<reference evidence="4 5" key="1">
    <citation type="submission" date="2018-11" db="EMBL/GenBank/DDBJ databases">
        <title>Genome assembly of Steccherinum ochraceum LE-BIN_3174, the white-rot fungus of the Steccherinaceae family (The Residual Polyporoid clade, Polyporales, Basidiomycota).</title>
        <authorList>
            <person name="Fedorova T.V."/>
            <person name="Glazunova O.A."/>
            <person name="Landesman E.O."/>
            <person name="Moiseenko K.V."/>
            <person name="Psurtseva N.V."/>
            <person name="Savinova O.S."/>
            <person name="Shakhova N.V."/>
            <person name="Tyazhelova T.V."/>
            <person name="Vasina D.V."/>
        </authorList>
    </citation>
    <scope>NUCLEOTIDE SEQUENCE [LARGE SCALE GENOMIC DNA]</scope>
    <source>
        <strain evidence="4 5">LE-BIN_3174</strain>
    </source>
</reference>
<feature type="compositionally biased region" description="Low complexity" evidence="2">
    <location>
        <begin position="442"/>
        <end position="462"/>
    </location>
</feature>
<sequence>MFSYRPAYTYSPYDAGYAQALAEERAARAQYAAALQAQEEARNRAARARQLREAYASASPYNSYLSDDCDVSDEEYPPAYYSGSHPFRPTYGYASAHGLSPQQRLALAALEREREQQKLAELEEQRRRQAAVEAERRRQAVEEETRRRLAEFQVRRQDEADERYRRQPTAFEQLFGAWPPREQPQPVRRSGPSPLAVYLGLTPTPSQIPTQSTRTTSPPARRPTPPAAESAPEPVRIPIQDPKPVNEAERAAAAEKIQAAYHAYSTRRKALQSIADIHSRFDSLKSSFTLPHVVDFQGDDSHDSHTTVDTATLVLPTIEEEPPTPVEDEDAQPAFSAPKLAYTSTNAPVHQYDEELNQLLSKLDAVESGGDHTIREKRRELVRMVEKEAQRMDLWRVAVWRAHKEAEAAKESAVVEDQVMEGVPAVDAAPEIEEAPTTTVDVSQPPMVVEPEPSSSIPDSTPLESATTSLSIDTSVPMDTDSSILSQSELEAEVAEDAADALSSTLSSTTASEPTFDSMPATPLKSTVEDADEDAEDDQAVLVALSDSDAETSPEVLAGALPLRAEPQASTCAQEEAMLGRDERILEDFVMC</sequence>
<dbReference type="Pfam" id="PF02179">
    <property type="entry name" value="BAG"/>
    <property type="match status" value="1"/>
</dbReference>
<feature type="compositionally biased region" description="Low complexity" evidence="2">
    <location>
        <begin position="500"/>
        <end position="513"/>
    </location>
</feature>
<evidence type="ECO:0000313" key="4">
    <source>
        <dbReference type="EMBL" id="TCD68543.1"/>
    </source>
</evidence>
<organism evidence="4 5">
    <name type="scientific">Steccherinum ochraceum</name>
    <dbReference type="NCBI Taxonomy" id="92696"/>
    <lineage>
        <taxon>Eukaryota</taxon>
        <taxon>Fungi</taxon>
        <taxon>Dikarya</taxon>
        <taxon>Basidiomycota</taxon>
        <taxon>Agaricomycotina</taxon>
        <taxon>Agaricomycetes</taxon>
        <taxon>Polyporales</taxon>
        <taxon>Steccherinaceae</taxon>
        <taxon>Steccherinum</taxon>
    </lineage>
</organism>
<proteinExistence type="predicted"/>
<feature type="coiled-coil region" evidence="1">
    <location>
        <begin position="21"/>
        <end position="51"/>
    </location>
</feature>